<evidence type="ECO:0000256" key="2">
    <source>
        <dbReference type="ARBA" id="ARBA00022723"/>
    </source>
</evidence>
<dbReference type="Proteomes" id="UP001597046">
    <property type="component" value="Unassembled WGS sequence"/>
</dbReference>
<dbReference type="SUPFAM" id="SSF88688">
    <property type="entry name" value="Families 57/38 glycoside transferase middle domain"/>
    <property type="match status" value="1"/>
</dbReference>
<dbReference type="InterPro" id="IPR015341">
    <property type="entry name" value="Glyco_hydro_38_cen"/>
</dbReference>
<name>A0ABW3N0L2_9MICO</name>
<dbReference type="InterPro" id="IPR011330">
    <property type="entry name" value="Glyco_hydro/deAcase_b/a-brl"/>
</dbReference>
<evidence type="ECO:0000313" key="7">
    <source>
        <dbReference type="Proteomes" id="UP001597046"/>
    </source>
</evidence>
<protein>
    <submittedName>
        <fullName evidence="6">Alpha-mannosidase</fullName>
    </submittedName>
</protein>
<proteinExistence type="inferred from homology"/>
<gene>
    <name evidence="6" type="ORF">ACFQ2V_12880</name>
</gene>
<dbReference type="InterPro" id="IPR027291">
    <property type="entry name" value="Glyco_hydro_38_N_sf"/>
</dbReference>
<evidence type="ECO:0000313" key="6">
    <source>
        <dbReference type="EMBL" id="MFD1055204.1"/>
    </source>
</evidence>
<accession>A0ABW3N0L2</accession>
<dbReference type="Pfam" id="PF01074">
    <property type="entry name" value="Glyco_hydro_38N"/>
    <property type="match status" value="1"/>
</dbReference>
<evidence type="ECO:0000256" key="1">
    <source>
        <dbReference type="ARBA" id="ARBA00009792"/>
    </source>
</evidence>
<feature type="domain" description="Glycoside hydrolase family 38 central" evidence="5">
    <location>
        <begin position="523"/>
        <end position="601"/>
    </location>
</feature>
<dbReference type="SUPFAM" id="SSF88713">
    <property type="entry name" value="Glycoside hydrolase/deacetylase"/>
    <property type="match status" value="1"/>
</dbReference>
<keyword evidence="7" id="KW-1185">Reference proteome</keyword>
<dbReference type="Gene3D" id="1.20.1270.50">
    <property type="entry name" value="Glycoside hydrolase family 38, central domain"/>
    <property type="match status" value="1"/>
</dbReference>
<dbReference type="Pfam" id="PF17677">
    <property type="entry name" value="Glyco_hydro38C2"/>
    <property type="match status" value="1"/>
</dbReference>
<dbReference type="Pfam" id="PF09261">
    <property type="entry name" value="Alpha-mann_mid"/>
    <property type="match status" value="1"/>
</dbReference>
<comment type="similarity">
    <text evidence="1">Belongs to the glycosyl hydrolase 38 family.</text>
</comment>
<sequence length="1065" mass="114965">MFDDSAHVLRRARRVLAEHVTPAVHRDRVPLATSAWHVAGEPVPVAVALGVAARGGFEPAGPGTPWGEPWSTWWFEITGSVPEAFAGECVEVVVDLGFRGEGPGFQAEGLLHDADGTPLKGIHPMNRWFRVSPSAAGGEQVHLFLEAAGNPAVMEHGFRPTGLGEVATAGAEPRYLLGRVDVAVFEPEVFGLAMDLDVLVDLATELPERDARRLEVTAALDDALAALDVHDIRHTAAAARAALVEVLAAPAVTSAQRLTAVGHAHIDSAWLWPVRETVRKCARTFANVTALAADYPELVFACSSAQQYAWMKERQPAIWQRIKDAVAAGTWEPVGGQWVEADGVMPSGESLVRQLLHGQRFFERELGVRCRGVWLPDSFGYSAAYPQIARLAGAEWFLTQKLSWNDTNTFPHHTFWWEGIDGTRVLTHFPPADTYESKLGGAEVHRSARQHLDKGRSRRALIPFGFGDGGGGPEREMLERARRLRSLEGSPAVEVGTAQSFFDGVRDEYADRAPTWVGELYLELHRGTLTSQRAMKVGNRGCEALLRQAELVWTLVAVHGLGEWPAERLRLVWERLLLLQFHDILPGSAIAWVHREARDDFERLTAELRSLVDEGLELLSAVGGPGGVGAVGGPGGLGGVGGGLLNAGPYARREVVDGAQGRVLVDVPALSVGGRVVDQPANPVSVEGLTVTNGLVSVTVSTDGSIDSLVDHRHDDRQVLPAGARAAELRLHPDVPAMWDAWDIDKPHSRTWTSPVDTVVEVVESGSLRVVVEARGAVGRSTFVQRTTVTADSPRVDVEVRVDWRERERALAAYVPVSVLAPHSSADIQFGHLRRPTHENTSWESARHEMVAHRWLHVGEEGWGVALVNEATYGHAVRRSVTGAGEPVTTMRLTLLRSPSFPDPTTDSSEEVGEQVVRFGIVPGADVAEAVEHGYAVHLPLLGARTPTGADGSVARVVEVGPLVEVGDPAVVVEAVKLAEDGSGDVVVRLYESRGGRARSVVRPGFEWSSVAEVDLLEEDSPALDGRHALVTSDAAAAAPGGRVTVELRPFQLVTLRFTRVSPAP</sequence>
<evidence type="ECO:0000256" key="4">
    <source>
        <dbReference type="ARBA" id="ARBA00023295"/>
    </source>
</evidence>
<reference evidence="7" key="1">
    <citation type="journal article" date="2019" name="Int. J. Syst. Evol. Microbiol.">
        <title>The Global Catalogue of Microorganisms (GCM) 10K type strain sequencing project: providing services to taxonomists for standard genome sequencing and annotation.</title>
        <authorList>
            <consortium name="The Broad Institute Genomics Platform"/>
            <consortium name="The Broad Institute Genome Sequencing Center for Infectious Disease"/>
            <person name="Wu L."/>
            <person name="Ma J."/>
        </authorList>
    </citation>
    <scope>NUCLEOTIDE SEQUENCE [LARGE SCALE GENOMIC DNA]</scope>
    <source>
        <strain evidence="7">CCUG 57508</strain>
    </source>
</reference>
<evidence type="ECO:0000256" key="3">
    <source>
        <dbReference type="ARBA" id="ARBA00022801"/>
    </source>
</evidence>
<dbReference type="Gene3D" id="3.20.110.10">
    <property type="entry name" value="Glycoside hydrolase 38, N terminal domain"/>
    <property type="match status" value="1"/>
</dbReference>
<dbReference type="InterPro" id="IPR041147">
    <property type="entry name" value="GH38_C"/>
</dbReference>
<dbReference type="Gene3D" id="2.70.98.30">
    <property type="entry name" value="Golgi alpha-mannosidase II, domain 4"/>
    <property type="match status" value="1"/>
</dbReference>
<dbReference type="RefSeq" id="WP_386053124.1">
    <property type="nucleotide sequence ID" value="NZ_JBHTKH010000007.1"/>
</dbReference>
<dbReference type="InterPro" id="IPR000602">
    <property type="entry name" value="Glyco_hydro_38_N"/>
</dbReference>
<dbReference type="InterPro" id="IPR011682">
    <property type="entry name" value="Glyco_hydro_38_C"/>
</dbReference>
<organism evidence="6 7">
    <name type="scientific">Terrabacter terrigena</name>
    <dbReference type="NCBI Taxonomy" id="574718"/>
    <lineage>
        <taxon>Bacteria</taxon>
        <taxon>Bacillati</taxon>
        <taxon>Actinomycetota</taxon>
        <taxon>Actinomycetes</taxon>
        <taxon>Micrococcales</taxon>
        <taxon>Intrasporangiaceae</taxon>
        <taxon>Terrabacter</taxon>
    </lineage>
</organism>
<dbReference type="PANTHER" id="PTHR46017">
    <property type="entry name" value="ALPHA-MANNOSIDASE 2C1"/>
    <property type="match status" value="1"/>
</dbReference>
<dbReference type="Pfam" id="PF22907">
    <property type="entry name" value="Ams1-like_1st"/>
    <property type="match status" value="1"/>
</dbReference>
<dbReference type="CDD" id="cd10789">
    <property type="entry name" value="GH38N_AMII_ER_cytosolic"/>
    <property type="match status" value="1"/>
</dbReference>
<keyword evidence="4" id="KW-0326">Glycosidase</keyword>
<dbReference type="InterPro" id="IPR037094">
    <property type="entry name" value="Glyco_hydro_38_cen_sf"/>
</dbReference>
<dbReference type="InterPro" id="IPR011013">
    <property type="entry name" value="Gal_mutarotase_sf_dom"/>
</dbReference>
<dbReference type="SUPFAM" id="SSF74650">
    <property type="entry name" value="Galactose mutarotase-like"/>
    <property type="match status" value="1"/>
</dbReference>
<dbReference type="EMBL" id="JBHTKH010000007">
    <property type="protein sequence ID" value="MFD1055204.1"/>
    <property type="molecule type" value="Genomic_DNA"/>
</dbReference>
<dbReference type="SMART" id="SM00872">
    <property type="entry name" value="Alpha-mann_mid"/>
    <property type="match status" value="1"/>
</dbReference>
<dbReference type="Pfam" id="PF07748">
    <property type="entry name" value="Glyco_hydro_38C"/>
    <property type="match status" value="1"/>
</dbReference>
<dbReference type="InterPro" id="IPR028995">
    <property type="entry name" value="Glyco_hydro_57/38_cen_sf"/>
</dbReference>
<evidence type="ECO:0000259" key="5">
    <source>
        <dbReference type="SMART" id="SM00872"/>
    </source>
</evidence>
<dbReference type="PANTHER" id="PTHR46017:SF1">
    <property type="entry name" value="ALPHA-MANNOSIDASE 2C1"/>
    <property type="match status" value="1"/>
</dbReference>
<comment type="caution">
    <text evidence="6">The sequence shown here is derived from an EMBL/GenBank/DDBJ whole genome shotgun (WGS) entry which is preliminary data.</text>
</comment>
<dbReference type="InterPro" id="IPR054723">
    <property type="entry name" value="Ams1-like_N"/>
</dbReference>
<keyword evidence="2" id="KW-0479">Metal-binding</keyword>
<keyword evidence="3" id="KW-0378">Hydrolase</keyword>